<dbReference type="PANTHER" id="PTHR33446:SF2">
    <property type="entry name" value="PROTEIN TONB"/>
    <property type="match status" value="1"/>
</dbReference>
<dbReference type="Proteomes" id="UP000193450">
    <property type="component" value="Chromosome"/>
</dbReference>
<dbReference type="Gene3D" id="3.30.1150.10">
    <property type="match status" value="1"/>
</dbReference>
<dbReference type="GO" id="GO:0098797">
    <property type="term" value="C:plasma membrane protein complex"/>
    <property type="evidence" value="ECO:0007669"/>
    <property type="project" value="TreeGrafter"/>
</dbReference>
<dbReference type="Pfam" id="PF16036">
    <property type="entry name" value="Chalcone_3"/>
    <property type="match status" value="1"/>
</dbReference>
<dbReference type="EMBL" id="CP019343">
    <property type="protein sequence ID" value="ARN74779.1"/>
    <property type="molecule type" value="Genomic_DNA"/>
</dbReference>
<evidence type="ECO:0000256" key="3">
    <source>
        <dbReference type="ARBA" id="ARBA00022448"/>
    </source>
</evidence>
<dbReference type="InterPro" id="IPR051045">
    <property type="entry name" value="TonB-dependent_transducer"/>
</dbReference>
<keyword evidence="3" id="KW-0813">Transport</keyword>
<dbReference type="GO" id="GO:0055085">
    <property type="term" value="P:transmembrane transport"/>
    <property type="evidence" value="ECO:0007669"/>
    <property type="project" value="InterPro"/>
</dbReference>
<evidence type="ECO:0000256" key="2">
    <source>
        <dbReference type="ARBA" id="ARBA00006555"/>
    </source>
</evidence>
<evidence type="ECO:0000256" key="9">
    <source>
        <dbReference type="ARBA" id="ARBA00023136"/>
    </source>
</evidence>
<gene>
    <name evidence="13" type="ORF">BST96_12005</name>
</gene>
<dbReference type="PANTHER" id="PTHR33446">
    <property type="entry name" value="PROTEIN TONB-RELATED"/>
    <property type="match status" value="1"/>
</dbReference>
<evidence type="ECO:0000313" key="13">
    <source>
        <dbReference type="EMBL" id="ARN74779.1"/>
    </source>
</evidence>
<name>A0A1X9NGZ6_9GAMM</name>
<dbReference type="Pfam" id="PF03544">
    <property type="entry name" value="TonB_C"/>
    <property type="match status" value="1"/>
</dbReference>
<dbReference type="SUPFAM" id="SSF74653">
    <property type="entry name" value="TolA/TonB C-terminal domain"/>
    <property type="match status" value="1"/>
</dbReference>
<feature type="compositionally biased region" description="Basic and acidic residues" evidence="10">
    <location>
        <begin position="307"/>
        <end position="331"/>
    </location>
</feature>
<keyword evidence="11" id="KW-0732">Signal</keyword>
<dbReference type="InterPro" id="IPR037682">
    <property type="entry name" value="TonB_C"/>
</dbReference>
<evidence type="ECO:0000256" key="1">
    <source>
        <dbReference type="ARBA" id="ARBA00004383"/>
    </source>
</evidence>
<feature type="compositionally biased region" description="Low complexity" evidence="10">
    <location>
        <begin position="231"/>
        <end position="244"/>
    </location>
</feature>
<feature type="region of interest" description="Disordered" evidence="10">
    <location>
        <begin position="294"/>
        <end position="349"/>
    </location>
</feature>
<keyword evidence="14" id="KW-1185">Reference proteome</keyword>
<reference evidence="13 14" key="1">
    <citation type="submission" date="2016-11" db="EMBL/GenBank/DDBJ databases">
        <title>Trade-off between light-utilization and light-protection in marine flavobacteria.</title>
        <authorList>
            <person name="Kumagai Y."/>
        </authorList>
    </citation>
    <scope>NUCLEOTIDE SEQUENCE [LARGE SCALE GENOMIC DNA]</scope>
    <source>
        <strain evidence="13 14">NBRC 107125</strain>
    </source>
</reference>
<dbReference type="PROSITE" id="PS51257">
    <property type="entry name" value="PROKAR_LIPOPROTEIN"/>
    <property type="match status" value="1"/>
</dbReference>
<dbReference type="PROSITE" id="PS52015">
    <property type="entry name" value="TONB_CTD"/>
    <property type="match status" value="1"/>
</dbReference>
<evidence type="ECO:0000256" key="7">
    <source>
        <dbReference type="ARBA" id="ARBA00022927"/>
    </source>
</evidence>
<dbReference type="AlphaFoldDB" id="A0A1X9NGZ6"/>
<evidence type="ECO:0000256" key="4">
    <source>
        <dbReference type="ARBA" id="ARBA00022475"/>
    </source>
</evidence>
<accession>A0A1X9NGZ6</accession>
<dbReference type="RefSeq" id="WP_085758940.1">
    <property type="nucleotide sequence ID" value="NZ_CP019343.1"/>
</dbReference>
<dbReference type="GO" id="GO:0015031">
    <property type="term" value="P:protein transport"/>
    <property type="evidence" value="ECO:0007669"/>
    <property type="project" value="UniProtKB-KW"/>
</dbReference>
<feature type="compositionally biased region" description="Low complexity" evidence="10">
    <location>
        <begin position="332"/>
        <end position="341"/>
    </location>
</feature>
<feature type="compositionally biased region" description="Low complexity" evidence="10">
    <location>
        <begin position="296"/>
        <end position="306"/>
    </location>
</feature>
<keyword evidence="5" id="KW-0997">Cell inner membrane</keyword>
<dbReference type="STRING" id="716816.BST96_12005"/>
<evidence type="ECO:0000256" key="10">
    <source>
        <dbReference type="SAM" id="MobiDB-lite"/>
    </source>
</evidence>
<keyword evidence="4" id="KW-1003">Cell membrane</keyword>
<evidence type="ECO:0000256" key="6">
    <source>
        <dbReference type="ARBA" id="ARBA00022692"/>
    </source>
</evidence>
<evidence type="ECO:0000256" key="5">
    <source>
        <dbReference type="ARBA" id="ARBA00022519"/>
    </source>
</evidence>
<dbReference type="KEGG" id="osg:BST96_12005"/>
<comment type="subcellular location">
    <subcellularLocation>
        <location evidence="1">Cell inner membrane</location>
        <topology evidence="1">Single-pass membrane protein</topology>
        <orientation evidence="1">Periplasmic side</orientation>
    </subcellularLocation>
</comment>
<sequence>MTKLFVHLLTDRLSQTYKALALIAALAACAFSPAAVQAQDDSFDELPLNGLAAYVQLRKEYYIGGLYLESLSQDSSSTFNFSGRKRMEMRITIDKWSPRRFAQQWNQLILINNDQESLDEFADQILAFIDMPKDDLIAGDRITIDLDPERGTTVYLNGSKAFSERNNAFFDILLNTWIGQRPPSSDFKNDILTLPTDAEGTELLTRYENQSTDQAREKKVAAWFKSSKSSSKAAASKPATQSASVAPPSSDTAVTAKRSSKAAPVAVAIAAPVAIAQPKVAAPATNIELAKPTLDSSASPAPAPKAAEPKAEPKPEPKPQPKPAKAEEKVAAAKPAPAKAEPSAEDAEQAKLMKEYRSTVLKLTYLNTQYPKRAMDFKQEGLVVVKITVRRDGKLVDLTETTKSKHKLLNNAARKAVKKTAPYPEVPKGLKGDVIEVSMPFNFKL</sequence>
<dbReference type="InterPro" id="IPR016087">
    <property type="entry name" value="Chalcone_isomerase"/>
</dbReference>
<evidence type="ECO:0000256" key="8">
    <source>
        <dbReference type="ARBA" id="ARBA00022989"/>
    </source>
</evidence>
<feature type="region of interest" description="Disordered" evidence="10">
    <location>
        <begin position="231"/>
        <end position="251"/>
    </location>
</feature>
<keyword evidence="8" id="KW-1133">Transmembrane helix</keyword>
<organism evidence="13 14">
    <name type="scientific">Oceanicoccus sagamiensis</name>
    <dbReference type="NCBI Taxonomy" id="716816"/>
    <lineage>
        <taxon>Bacteria</taxon>
        <taxon>Pseudomonadati</taxon>
        <taxon>Pseudomonadota</taxon>
        <taxon>Gammaproteobacteria</taxon>
        <taxon>Cellvibrionales</taxon>
        <taxon>Spongiibacteraceae</taxon>
        <taxon>Oceanicoccus</taxon>
    </lineage>
</organism>
<evidence type="ECO:0000256" key="11">
    <source>
        <dbReference type="SAM" id="SignalP"/>
    </source>
</evidence>
<comment type="similarity">
    <text evidence="2">Belongs to the TonB family.</text>
</comment>
<feature type="signal peptide" evidence="11">
    <location>
        <begin position="1"/>
        <end position="38"/>
    </location>
</feature>
<keyword evidence="6" id="KW-0812">Transmembrane</keyword>
<dbReference type="OrthoDB" id="6077935at2"/>
<dbReference type="InterPro" id="IPR006260">
    <property type="entry name" value="TonB/TolA_C"/>
</dbReference>
<dbReference type="NCBIfam" id="TIGR01352">
    <property type="entry name" value="tonB_Cterm"/>
    <property type="match status" value="1"/>
</dbReference>
<evidence type="ECO:0000259" key="12">
    <source>
        <dbReference type="PROSITE" id="PS52015"/>
    </source>
</evidence>
<dbReference type="GO" id="GO:0031992">
    <property type="term" value="F:energy transducer activity"/>
    <property type="evidence" value="ECO:0007669"/>
    <property type="project" value="TreeGrafter"/>
</dbReference>
<evidence type="ECO:0000313" key="14">
    <source>
        <dbReference type="Proteomes" id="UP000193450"/>
    </source>
</evidence>
<protein>
    <recommendedName>
        <fullName evidence="12">TonB C-terminal domain-containing protein</fullName>
    </recommendedName>
</protein>
<keyword evidence="9" id="KW-0472">Membrane</keyword>
<proteinExistence type="inferred from homology"/>
<keyword evidence="7" id="KW-0653">Protein transport</keyword>
<feature type="domain" description="TonB C-terminal" evidence="12">
    <location>
        <begin position="355"/>
        <end position="445"/>
    </location>
</feature>
<feature type="chain" id="PRO_5012824163" description="TonB C-terminal domain-containing protein" evidence="11">
    <location>
        <begin position="39"/>
        <end position="445"/>
    </location>
</feature>